<evidence type="ECO:0000313" key="10">
    <source>
        <dbReference type="Proteomes" id="UP000603715"/>
    </source>
</evidence>
<dbReference type="InterPro" id="IPR012944">
    <property type="entry name" value="SusD_RagB_dom"/>
</dbReference>
<reference evidence="10" key="2">
    <citation type="submission" date="2023-07" db="EMBL/GenBank/DDBJ databases">
        <title>Description of novel Chryseobacterium sp. strain C-2.</title>
        <authorList>
            <person name="Saticioglu I.B."/>
        </authorList>
    </citation>
    <scope>NUCLEOTIDE SEQUENCE [LARGE SCALE GENOMIC DNA]</scope>
    <source>
        <strain evidence="10">C-2</strain>
    </source>
</reference>
<dbReference type="EMBL" id="JACXXP010000011">
    <property type="protein sequence ID" value="MBD3905082.1"/>
    <property type="molecule type" value="Genomic_DNA"/>
</dbReference>
<dbReference type="Proteomes" id="UP000603715">
    <property type="component" value="Unassembled WGS sequence"/>
</dbReference>
<keyword evidence="5" id="KW-0998">Cell outer membrane</keyword>
<evidence type="ECO:0000313" key="11">
    <source>
        <dbReference type="Proteomes" id="UP001107960"/>
    </source>
</evidence>
<dbReference type="CDD" id="cd08977">
    <property type="entry name" value="SusD"/>
    <property type="match status" value="1"/>
</dbReference>
<dbReference type="AlphaFoldDB" id="A0A9Q3USB7"/>
<reference evidence="8" key="3">
    <citation type="submission" date="2024-05" db="EMBL/GenBank/DDBJ databases">
        <title>Description of novel Chryseobacterium sp. strain C-2.</title>
        <authorList>
            <person name="Saticioglu I.B."/>
        </authorList>
    </citation>
    <scope>NUCLEOTIDE SEQUENCE</scope>
    <source>
        <strain evidence="8">C-2</strain>
    </source>
</reference>
<dbReference type="SUPFAM" id="SSF48452">
    <property type="entry name" value="TPR-like"/>
    <property type="match status" value="1"/>
</dbReference>
<dbReference type="InterPro" id="IPR033985">
    <property type="entry name" value="SusD-like_N"/>
</dbReference>
<evidence type="ECO:0000259" key="6">
    <source>
        <dbReference type="Pfam" id="PF07980"/>
    </source>
</evidence>
<proteinExistence type="inferred from homology"/>
<dbReference type="RefSeq" id="WP_191179597.1">
    <property type="nucleotide sequence ID" value="NZ_JACXXP010000011.1"/>
</dbReference>
<evidence type="ECO:0000256" key="1">
    <source>
        <dbReference type="ARBA" id="ARBA00004442"/>
    </source>
</evidence>
<keyword evidence="3" id="KW-0732">Signal</keyword>
<comment type="subcellular location">
    <subcellularLocation>
        <location evidence="1">Cell outer membrane</location>
    </subcellularLocation>
</comment>
<sequence>MKINKIIYSISVSALFFTAVSCDRYLDTEPISDQTVDINNPIATAGNAEEAMTTIYSDFGNEYWQLDYFLNGDSQTDISYAGGDNVQNFQQDEYRILATNTNVNRDWGYLSNFMDHCNKILNYVDRAEGLSTARKNQMKAEASIFRGMYLFHMVQLWGDVPVVTKSFITINSENFNEAYTQLYPKRQAVNDVYAQIISDLEGAIANAPASSEKYKANKGTAYALLAKVYATKPNPDWAKVKEYSDLVISQGYSLLPVYSHLFDSNHEANVESIFEVNGNTSNIWAWCTSMFVGTDWKKFNTPSNDLVKTFNDSGDTQRLNTTVKFSSVTWSDTYWASNNFPFMNKMRLTDGNQNFYILRFADILLLKAEANIHLGNFSEAQTLINQVRSRVALNPISITSEDDGINKVLSERKLELAFEGHRWFDLKRTGKAISILSQQKNGNGTILPYATNINQNRLLWPIPQAQMDKNQNLTQNLGY</sequence>
<organism evidence="9 11">
    <name type="scientific">Chryseobacterium muglaense</name>
    <dbReference type="NCBI Taxonomy" id="2893752"/>
    <lineage>
        <taxon>Bacteria</taxon>
        <taxon>Pseudomonadati</taxon>
        <taxon>Bacteroidota</taxon>
        <taxon>Flavobacteriia</taxon>
        <taxon>Flavobacteriales</taxon>
        <taxon>Weeksellaceae</taxon>
        <taxon>Chryseobacterium group</taxon>
        <taxon>Chryseobacterium</taxon>
    </lineage>
</organism>
<dbReference type="Proteomes" id="UP001107960">
    <property type="component" value="Unassembled WGS sequence"/>
</dbReference>
<accession>A0A9Q3USB7</accession>
<dbReference type="GO" id="GO:0009279">
    <property type="term" value="C:cell outer membrane"/>
    <property type="evidence" value="ECO:0007669"/>
    <property type="project" value="UniProtKB-SubCell"/>
</dbReference>
<evidence type="ECO:0000256" key="5">
    <source>
        <dbReference type="ARBA" id="ARBA00023237"/>
    </source>
</evidence>
<dbReference type="Pfam" id="PF07980">
    <property type="entry name" value="SusD_RagB"/>
    <property type="match status" value="1"/>
</dbReference>
<evidence type="ECO:0000256" key="4">
    <source>
        <dbReference type="ARBA" id="ARBA00023136"/>
    </source>
</evidence>
<keyword evidence="4" id="KW-0472">Membrane</keyword>
<reference evidence="9" key="1">
    <citation type="submission" date="2021-11" db="EMBL/GenBank/DDBJ databases">
        <title>Description of novel Chryseobacterium species.</title>
        <authorList>
            <person name="Saticioglu I.B."/>
            <person name="Ay H."/>
            <person name="Altun S."/>
            <person name="Duman M."/>
        </authorList>
    </citation>
    <scope>NUCLEOTIDE SEQUENCE</scope>
    <source>
        <strain evidence="9">C-39</strain>
    </source>
</reference>
<dbReference type="EMBL" id="JAJJML010000001">
    <property type="protein sequence ID" value="MCC9033477.1"/>
    <property type="molecule type" value="Genomic_DNA"/>
</dbReference>
<comment type="similarity">
    <text evidence="2">Belongs to the SusD family.</text>
</comment>
<dbReference type="Gene3D" id="1.25.40.390">
    <property type="match status" value="1"/>
</dbReference>
<gene>
    <name evidence="8" type="ORF">IEW27_10840</name>
    <name evidence="9" type="ORF">LNP80_04290</name>
</gene>
<keyword evidence="10" id="KW-1185">Reference proteome</keyword>
<protein>
    <submittedName>
        <fullName evidence="9">RagB/SusD family nutrient uptake outer membrane protein</fullName>
    </submittedName>
</protein>
<evidence type="ECO:0000256" key="3">
    <source>
        <dbReference type="ARBA" id="ARBA00022729"/>
    </source>
</evidence>
<dbReference type="Pfam" id="PF14322">
    <property type="entry name" value="SusD-like_3"/>
    <property type="match status" value="1"/>
</dbReference>
<evidence type="ECO:0000313" key="8">
    <source>
        <dbReference type="EMBL" id="MBD3905082.1"/>
    </source>
</evidence>
<name>A0A9Q3USB7_9FLAO</name>
<feature type="domain" description="SusD-like N-terminal" evidence="7">
    <location>
        <begin position="25"/>
        <end position="229"/>
    </location>
</feature>
<dbReference type="InterPro" id="IPR011990">
    <property type="entry name" value="TPR-like_helical_dom_sf"/>
</dbReference>
<feature type="domain" description="RagB/SusD" evidence="6">
    <location>
        <begin position="290"/>
        <end position="479"/>
    </location>
</feature>
<evidence type="ECO:0000256" key="2">
    <source>
        <dbReference type="ARBA" id="ARBA00006275"/>
    </source>
</evidence>
<evidence type="ECO:0000313" key="9">
    <source>
        <dbReference type="EMBL" id="MCC9033477.1"/>
    </source>
</evidence>
<dbReference type="PROSITE" id="PS51257">
    <property type="entry name" value="PROKAR_LIPOPROTEIN"/>
    <property type="match status" value="1"/>
</dbReference>
<evidence type="ECO:0000259" key="7">
    <source>
        <dbReference type="Pfam" id="PF14322"/>
    </source>
</evidence>
<comment type="caution">
    <text evidence="9">The sequence shown here is derived from an EMBL/GenBank/DDBJ whole genome shotgun (WGS) entry which is preliminary data.</text>
</comment>